<evidence type="ECO:0000313" key="3">
    <source>
        <dbReference type="Proteomes" id="UP000607653"/>
    </source>
</evidence>
<dbReference type="EMBL" id="DUZY01000002">
    <property type="protein sequence ID" value="DAD28633.1"/>
    <property type="molecule type" value="Genomic_DNA"/>
</dbReference>
<comment type="similarity">
    <text evidence="1">Belongs to the peptidase S10 family.</text>
</comment>
<accession>A0A822Y979</accession>
<dbReference type="GO" id="GO:0004185">
    <property type="term" value="F:serine-type carboxypeptidase activity"/>
    <property type="evidence" value="ECO:0007669"/>
    <property type="project" value="InterPro"/>
</dbReference>
<dbReference type="GO" id="GO:0006508">
    <property type="term" value="P:proteolysis"/>
    <property type="evidence" value="ECO:0007669"/>
    <property type="project" value="InterPro"/>
</dbReference>
<proteinExistence type="inferred from homology"/>
<dbReference type="AlphaFoldDB" id="A0A822Y979"/>
<keyword evidence="3" id="KW-1185">Reference proteome</keyword>
<gene>
    <name evidence="2" type="ORF">HUJ06_030101</name>
</gene>
<dbReference type="Gene3D" id="3.40.50.1820">
    <property type="entry name" value="alpha/beta hydrolase"/>
    <property type="match status" value="1"/>
</dbReference>
<evidence type="ECO:0000256" key="1">
    <source>
        <dbReference type="ARBA" id="ARBA00009431"/>
    </source>
</evidence>
<sequence>MILFALQDFYNFLLDAGRDPLAIKTMESSAMIAVHKYSKYLSSNKFSGDGVDLGSLMNGVIRKKLKIIPNDVKWGGQSEIVFSALDGDFMKPRINEVDELLAKGVNVTIYNGQV</sequence>
<dbReference type="Pfam" id="PF00450">
    <property type="entry name" value="Peptidase_S10"/>
    <property type="match status" value="1"/>
</dbReference>
<dbReference type="InterPro" id="IPR029058">
    <property type="entry name" value="AB_hydrolase_fold"/>
</dbReference>
<organism evidence="2 3">
    <name type="scientific">Nelumbo nucifera</name>
    <name type="common">Sacred lotus</name>
    <dbReference type="NCBI Taxonomy" id="4432"/>
    <lineage>
        <taxon>Eukaryota</taxon>
        <taxon>Viridiplantae</taxon>
        <taxon>Streptophyta</taxon>
        <taxon>Embryophyta</taxon>
        <taxon>Tracheophyta</taxon>
        <taxon>Spermatophyta</taxon>
        <taxon>Magnoliopsida</taxon>
        <taxon>Proteales</taxon>
        <taxon>Nelumbonaceae</taxon>
        <taxon>Nelumbo</taxon>
    </lineage>
</organism>
<reference evidence="2 3" key="1">
    <citation type="journal article" date="2020" name="Mol. Biol. Evol.">
        <title>Distinct Expression and Methylation Patterns for Genes with Different Fates following a Single Whole-Genome Duplication in Flowering Plants.</title>
        <authorList>
            <person name="Shi T."/>
            <person name="Rahmani R.S."/>
            <person name="Gugger P.F."/>
            <person name="Wang M."/>
            <person name="Li H."/>
            <person name="Zhang Y."/>
            <person name="Li Z."/>
            <person name="Wang Q."/>
            <person name="Van de Peer Y."/>
            <person name="Marchal K."/>
            <person name="Chen J."/>
        </authorList>
    </citation>
    <scope>NUCLEOTIDE SEQUENCE [LARGE SCALE GENOMIC DNA]</scope>
    <source>
        <tissue evidence="2">Leaf</tissue>
    </source>
</reference>
<name>A0A822Y979_NELNU</name>
<evidence type="ECO:0000313" key="2">
    <source>
        <dbReference type="EMBL" id="DAD28633.1"/>
    </source>
</evidence>
<comment type="caution">
    <text evidence="2">The sequence shown here is derived from an EMBL/GenBank/DDBJ whole genome shotgun (WGS) entry which is preliminary data.</text>
</comment>
<dbReference type="Proteomes" id="UP000607653">
    <property type="component" value="Unassembled WGS sequence"/>
</dbReference>
<dbReference type="InterPro" id="IPR001563">
    <property type="entry name" value="Peptidase_S10"/>
</dbReference>
<dbReference type="SUPFAM" id="SSF53474">
    <property type="entry name" value="alpha/beta-Hydrolases"/>
    <property type="match status" value="1"/>
</dbReference>
<protein>
    <submittedName>
        <fullName evidence="2">Uncharacterized protein</fullName>
    </submittedName>
</protein>